<comment type="caution">
    <text evidence="3">The sequence shown here is derived from an EMBL/GenBank/DDBJ whole genome shotgun (WGS) entry which is preliminary data.</text>
</comment>
<feature type="non-terminal residue" evidence="3">
    <location>
        <position position="379"/>
    </location>
</feature>
<dbReference type="Pfam" id="PF19281">
    <property type="entry name" value="PHYHIP_C"/>
    <property type="match status" value="1"/>
</dbReference>
<feature type="domain" description="Phytanoyl-CoA hydroxylase-interacting protein-like C-terminal" evidence="2">
    <location>
        <begin position="116"/>
        <end position="287"/>
    </location>
</feature>
<dbReference type="InterPro" id="IPR045545">
    <property type="entry name" value="PHYIP/PHIPL_C"/>
</dbReference>
<feature type="region of interest" description="Disordered" evidence="1">
    <location>
        <begin position="354"/>
        <end position="379"/>
    </location>
</feature>
<dbReference type="Proteomes" id="UP001432027">
    <property type="component" value="Unassembled WGS sequence"/>
</dbReference>
<dbReference type="GO" id="GO:0005737">
    <property type="term" value="C:cytoplasm"/>
    <property type="evidence" value="ECO:0007669"/>
    <property type="project" value="TreeGrafter"/>
</dbReference>
<reference evidence="3" key="1">
    <citation type="submission" date="2023-10" db="EMBL/GenBank/DDBJ databases">
        <title>Genome assembly of Pristionchus species.</title>
        <authorList>
            <person name="Yoshida K."/>
            <person name="Sommer R.J."/>
        </authorList>
    </citation>
    <scope>NUCLEOTIDE SEQUENCE</scope>
    <source>
        <strain evidence="3">RS0144</strain>
    </source>
</reference>
<organism evidence="3 4">
    <name type="scientific">Pristionchus entomophagus</name>
    <dbReference type="NCBI Taxonomy" id="358040"/>
    <lineage>
        <taxon>Eukaryota</taxon>
        <taxon>Metazoa</taxon>
        <taxon>Ecdysozoa</taxon>
        <taxon>Nematoda</taxon>
        <taxon>Chromadorea</taxon>
        <taxon>Rhabditida</taxon>
        <taxon>Rhabditina</taxon>
        <taxon>Diplogasteromorpha</taxon>
        <taxon>Diplogasteroidea</taxon>
        <taxon>Neodiplogasteridae</taxon>
        <taxon>Pristionchus</taxon>
    </lineage>
</organism>
<dbReference type="AlphaFoldDB" id="A0AAV5T4N1"/>
<feature type="compositionally biased region" description="Basic and acidic residues" evidence="1">
    <location>
        <begin position="357"/>
        <end position="379"/>
    </location>
</feature>
<proteinExistence type="predicted"/>
<accession>A0AAV5T4N1</accession>
<evidence type="ECO:0000259" key="2">
    <source>
        <dbReference type="Pfam" id="PF19281"/>
    </source>
</evidence>
<dbReference type="PANTHER" id="PTHR15698:SF4">
    <property type="entry name" value="PHYTANOYL-COA HYDROXYLASE-INTERACTING PROTEIN-LIKE C-TERMINAL DOMAIN-CONTAINING PROTEIN"/>
    <property type="match status" value="1"/>
</dbReference>
<dbReference type="EMBL" id="BTSX01000003">
    <property type="protein sequence ID" value="GMS90470.1"/>
    <property type="molecule type" value="Genomic_DNA"/>
</dbReference>
<evidence type="ECO:0000313" key="4">
    <source>
        <dbReference type="Proteomes" id="UP001432027"/>
    </source>
</evidence>
<dbReference type="PANTHER" id="PTHR15698">
    <property type="entry name" value="PROTEIN CBG15099"/>
    <property type="match status" value="1"/>
</dbReference>
<gene>
    <name evidence="3" type="ORF">PENTCL1PPCAC_12645</name>
</gene>
<dbReference type="InterPro" id="IPR042868">
    <property type="entry name" value="PHYHIP/PHYHIPL"/>
</dbReference>
<protein>
    <recommendedName>
        <fullName evidence="2">Phytanoyl-CoA hydroxylase-interacting protein-like C-terminal domain-containing protein</fullName>
    </recommendedName>
</protein>
<evidence type="ECO:0000256" key="1">
    <source>
        <dbReference type="SAM" id="MobiDB-lite"/>
    </source>
</evidence>
<keyword evidence="4" id="KW-1185">Reference proteome</keyword>
<evidence type="ECO:0000313" key="3">
    <source>
        <dbReference type="EMBL" id="GMS90470.1"/>
    </source>
</evidence>
<sequence length="379" mass="44045">MSTPESIVEPTVFCDIRIADASDYVTRKSLGKIETNLRSNDVTETTIVIKEKDRFDGRPTEDTFEADSKPFTLDFEERCFGSEFTFVVTEKNKVSQLVADRFQFVVKAELTVEETRKFLENAEMLVDPDSMRPARFYRNNFPDDETQLEKNSRGCYELVTKQCSGHRASPLFGKFRGVYLSCRLDEKDNPVYRQDTGLPEGFAYPKASPYGPNRRSFDTDKILKENSRLFLADMHCFLQSRHEEWYSRPHYPLLIVCQKDSATYNECGSMGLVELDWEDNNFLLWQPATGQLMCSTEINLQRRQMLPHNVWPEIFLCDTELCFKDGLKSRCDLRESSPSQRSFYRCNACHGNRRKVNRESSRGDGESRKRQTEKTDENP</sequence>
<name>A0AAV5T4N1_9BILA</name>